<dbReference type="EMBL" id="BNAV01000014">
    <property type="protein sequence ID" value="GHF80987.1"/>
    <property type="molecule type" value="Genomic_DNA"/>
</dbReference>
<gene>
    <name evidence="2" type="ORF">GCM10017566_63910</name>
</gene>
<keyword evidence="3" id="KW-1185">Reference proteome</keyword>
<reference evidence="2" key="1">
    <citation type="journal article" date="2014" name="Int. J. Syst. Evol. Microbiol.">
        <title>Complete genome sequence of Corynebacterium casei LMG S-19264T (=DSM 44701T), isolated from a smear-ripened cheese.</title>
        <authorList>
            <consortium name="US DOE Joint Genome Institute (JGI-PGF)"/>
            <person name="Walter F."/>
            <person name="Albersmeier A."/>
            <person name="Kalinowski J."/>
            <person name="Ruckert C."/>
        </authorList>
    </citation>
    <scope>NUCLEOTIDE SEQUENCE</scope>
    <source>
        <strain evidence="2">CGMCC 4.7679</strain>
    </source>
</reference>
<dbReference type="RefSeq" id="WP_183176651.1">
    <property type="nucleotide sequence ID" value="NZ_BNAV01000014.1"/>
</dbReference>
<dbReference type="Proteomes" id="UP000658656">
    <property type="component" value="Unassembled WGS sequence"/>
</dbReference>
<accession>A0A8H9J144</accession>
<dbReference type="Pfam" id="PF22636">
    <property type="entry name" value="FlK"/>
    <property type="match status" value="1"/>
</dbReference>
<name>A0A8H9J144_9PSEU</name>
<proteinExistence type="predicted"/>
<comment type="caution">
    <text evidence="2">The sequence shown here is derived from an EMBL/GenBank/DDBJ whole genome shotgun (WGS) entry which is preliminary data.</text>
</comment>
<dbReference type="InterPro" id="IPR025540">
    <property type="entry name" value="FlK"/>
</dbReference>
<evidence type="ECO:0000313" key="3">
    <source>
        <dbReference type="Proteomes" id="UP000658656"/>
    </source>
</evidence>
<sequence length="169" mass="18540">MPLLANVNLLKLSRRTPRRPALAQVGTVRQSRYVTQAADCVQQGGPGREWSDKPPVVASYVLVKLCEQYCMVALLENMPEGYCSVGSGQLLNHRAPVVIGAEVTFTVRCTEARGSYSKWEVVVEDSHGVVGDGWMAFAVVHKADFEARRIAPKHAAVIPTQPRQEPVSQ</sequence>
<protein>
    <recommendedName>
        <fullName evidence="1">Fluoroacetyl-CoA-specific thioesterase-like domain-containing protein</fullName>
    </recommendedName>
</protein>
<feature type="domain" description="Fluoroacetyl-CoA-specific thioesterase-like" evidence="1">
    <location>
        <begin position="51"/>
        <end position="142"/>
    </location>
</feature>
<dbReference type="InterPro" id="IPR054485">
    <property type="entry name" value="FlK-like_dom"/>
</dbReference>
<dbReference type="PANTHER" id="PTHR36934">
    <property type="entry name" value="BLR0278 PROTEIN"/>
    <property type="match status" value="1"/>
</dbReference>
<dbReference type="SUPFAM" id="SSF54637">
    <property type="entry name" value="Thioesterase/thiol ester dehydrase-isomerase"/>
    <property type="match status" value="1"/>
</dbReference>
<organism evidence="2 3">
    <name type="scientific">Amycolatopsis bartoniae</name>
    <dbReference type="NCBI Taxonomy" id="941986"/>
    <lineage>
        <taxon>Bacteria</taxon>
        <taxon>Bacillati</taxon>
        <taxon>Actinomycetota</taxon>
        <taxon>Actinomycetes</taxon>
        <taxon>Pseudonocardiales</taxon>
        <taxon>Pseudonocardiaceae</taxon>
        <taxon>Amycolatopsis</taxon>
    </lineage>
</organism>
<dbReference type="PANTHER" id="PTHR36934:SF1">
    <property type="entry name" value="THIOESTERASE DOMAIN-CONTAINING PROTEIN"/>
    <property type="match status" value="1"/>
</dbReference>
<dbReference type="Gene3D" id="3.10.129.10">
    <property type="entry name" value="Hotdog Thioesterase"/>
    <property type="match status" value="1"/>
</dbReference>
<reference evidence="2" key="2">
    <citation type="submission" date="2020-09" db="EMBL/GenBank/DDBJ databases">
        <authorList>
            <person name="Sun Q."/>
            <person name="Zhou Y."/>
        </authorList>
    </citation>
    <scope>NUCLEOTIDE SEQUENCE</scope>
    <source>
        <strain evidence="2">CGMCC 4.7679</strain>
    </source>
</reference>
<dbReference type="AlphaFoldDB" id="A0A8H9J144"/>
<dbReference type="InterPro" id="IPR029069">
    <property type="entry name" value="HotDog_dom_sf"/>
</dbReference>
<evidence type="ECO:0000259" key="1">
    <source>
        <dbReference type="Pfam" id="PF22636"/>
    </source>
</evidence>
<evidence type="ECO:0000313" key="2">
    <source>
        <dbReference type="EMBL" id="GHF80987.1"/>
    </source>
</evidence>